<evidence type="ECO:0000256" key="1">
    <source>
        <dbReference type="ARBA" id="ARBA00001932"/>
    </source>
</evidence>
<dbReference type="PANTHER" id="PTHR11455">
    <property type="entry name" value="CRYPTOCHROME"/>
    <property type="match status" value="1"/>
</dbReference>
<proteinExistence type="inferred from homology"/>
<reference evidence="9" key="1">
    <citation type="journal article" date="2019" name="Int. J. Syst. Evol. Microbiol.">
        <title>The Global Catalogue of Microorganisms (GCM) 10K type strain sequencing project: providing services to taxonomists for standard genome sequencing and annotation.</title>
        <authorList>
            <consortium name="The Broad Institute Genomics Platform"/>
            <consortium name="The Broad Institute Genome Sequencing Center for Infectious Disease"/>
            <person name="Wu L."/>
            <person name="Ma J."/>
        </authorList>
    </citation>
    <scope>NUCLEOTIDE SEQUENCE [LARGE SCALE GENOMIC DNA]</scope>
    <source>
        <strain evidence="9">CGMCC 1.12766</strain>
    </source>
</reference>
<keyword evidence="4 6" id="KW-0274">FAD</keyword>
<dbReference type="PROSITE" id="PS00394">
    <property type="entry name" value="DNA_PHOTOLYASES_1_1"/>
    <property type="match status" value="1"/>
</dbReference>
<dbReference type="InterPro" id="IPR006050">
    <property type="entry name" value="DNA_photolyase_N"/>
</dbReference>
<sequence length="431" mass="48342">MGGASRWWLHHSLASLDAGLQRLGTRLILRRGDAFEIVTGLASELGAQTVFWNRCYEPSARERDAQIKAQLTDGGIGAETFNGSLLVEPWHLKTKDGGPFRVYSPYFRALAPHCDDVALLPAPGAIKDGSDGAHSDALSNWSLLPSAPDWSKGFSPVWTPGEAGARERLETFCEDAASEYAGTRNLPGTEGTSRLSAHLHFGEISPRQVWHHTVRHVPAGKGRETFLKEIGWREFSYNLLFHFDDLPESNYQTKFNGFPWDFDEGSFEKWTRGQTGYPIVDAGMRQLWQTGWMHNRVRMIVASFLTKHLLIDWRRGEEWFWDTLVDADLANNAASWQWVAGSGADAAPYFRIFNPVTQGKKFDEAGSYVREWVPELSRLSAKYIHAPWTAPAEELSRAGIKLGRDYPEPIVDHPKARERALAAFSSLKDAA</sequence>
<protein>
    <submittedName>
        <fullName evidence="8">Deoxyribodipyrimidine photo-lyase</fullName>
    </submittedName>
</protein>
<dbReference type="PRINTS" id="PR00147">
    <property type="entry name" value="DNAPHOTLYASE"/>
</dbReference>
<evidence type="ECO:0000256" key="2">
    <source>
        <dbReference type="ARBA" id="ARBA00001974"/>
    </source>
</evidence>
<dbReference type="InterPro" id="IPR036134">
    <property type="entry name" value="Crypto/Photolyase_FAD-like_sf"/>
</dbReference>
<evidence type="ECO:0000313" key="8">
    <source>
        <dbReference type="EMBL" id="GGG93100.1"/>
    </source>
</evidence>
<keyword evidence="9" id="KW-1185">Reference proteome</keyword>
<evidence type="ECO:0000313" key="9">
    <source>
        <dbReference type="Proteomes" id="UP000648722"/>
    </source>
</evidence>
<evidence type="ECO:0000256" key="4">
    <source>
        <dbReference type="ARBA" id="ARBA00022827"/>
    </source>
</evidence>
<dbReference type="InterPro" id="IPR036155">
    <property type="entry name" value="Crypto/Photolyase_N_sf"/>
</dbReference>
<dbReference type="PROSITE" id="PS51645">
    <property type="entry name" value="PHR_CRY_ALPHA_BETA"/>
    <property type="match status" value="1"/>
</dbReference>
<dbReference type="SUPFAM" id="SSF48173">
    <property type="entry name" value="Cryptochrome/photolyase FAD-binding domain"/>
    <property type="match status" value="1"/>
</dbReference>
<keyword evidence="5 6" id="KW-0157">Chromophore</keyword>
<dbReference type="InterPro" id="IPR018394">
    <property type="entry name" value="DNA_photolyase_1_CS_C"/>
</dbReference>
<name>A0ABQ1XFI3_9PROT</name>
<dbReference type="SUPFAM" id="SSF52425">
    <property type="entry name" value="Cryptochrome/photolyase, N-terminal domain"/>
    <property type="match status" value="1"/>
</dbReference>
<evidence type="ECO:0000256" key="3">
    <source>
        <dbReference type="ARBA" id="ARBA00022630"/>
    </source>
</evidence>
<dbReference type="PROSITE" id="PS00691">
    <property type="entry name" value="DNA_PHOTOLYASES_1_2"/>
    <property type="match status" value="1"/>
</dbReference>
<feature type="domain" description="Photolyase/cryptochrome alpha/beta" evidence="7">
    <location>
        <begin position="1"/>
        <end position="86"/>
    </location>
</feature>
<comment type="cofactor">
    <cofactor evidence="2">
        <name>FAD</name>
        <dbReference type="ChEBI" id="CHEBI:57692"/>
    </cofactor>
</comment>
<comment type="caution">
    <text evidence="8">The sequence shown here is derived from an EMBL/GenBank/DDBJ whole genome shotgun (WGS) entry which is preliminary data.</text>
</comment>
<dbReference type="Proteomes" id="UP000648722">
    <property type="component" value="Unassembled WGS sequence"/>
</dbReference>
<dbReference type="PANTHER" id="PTHR11455:SF9">
    <property type="entry name" value="CRYPTOCHROME CIRCADIAN CLOCK 5 ISOFORM X1"/>
    <property type="match status" value="1"/>
</dbReference>
<dbReference type="Pfam" id="PF03441">
    <property type="entry name" value="FAD_binding_7"/>
    <property type="match status" value="1"/>
</dbReference>
<dbReference type="InterPro" id="IPR014729">
    <property type="entry name" value="Rossmann-like_a/b/a_fold"/>
</dbReference>
<comment type="similarity">
    <text evidence="6">Belongs to the DNA photolyase family.</text>
</comment>
<dbReference type="Gene3D" id="3.40.50.620">
    <property type="entry name" value="HUPs"/>
    <property type="match status" value="1"/>
</dbReference>
<keyword evidence="3 6" id="KW-0285">Flavoprotein</keyword>
<evidence type="ECO:0000256" key="5">
    <source>
        <dbReference type="ARBA" id="ARBA00022991"/>
    </source>
</evidence>
<comment type="cofactor">
    <cofactor evidence="1">
        <name>(6R)-5,10-methylene-5,6,7,8-tetrahydrofolate</name>
        <dbReference type="ChEBI" id="CHEBI:15636"/>
    </cofactor>
</comment>
<evidence type="ECO:0000256" key="6">
    <source>
        <dbReference type="RuleBase" id="RU004182"/>
    </source>
</evidence>
<dbReference type="EMBL" id="BMFS01000002">
    <property type="protein sequence ID" value="GGG93100.1"/>
    <property type="molecule type" value="Genomic_DNA"/>
</dbReference>
<dbReference type="Gene3D" id="1.10.579.10">
    <property type="entry name" value="DNA Cyclobutane Dipyrimidine Photolyase, subunit A, domain 3"/>
    <property type="match status" value="1"/>
</dbReference>
<organism evidence="8 9">
    <name type="scientific">Glycocaulis albus</name>
    <dbReference type="NCBI Taxonomy" id="1382801"/>
    <lineage>
        <taxon>Bacteria</taxon>
        <taxon>Pseudomonadati</taxon>
        <taxon>Pseudomonadota</taxon>
        <taxon>Alphaproteobacteria</taxon>
        <taxon>Maricaulales</taxon>
        <taxon>Maricaulaceae</taxon>
        <taxon>Glycocaulis</taxon>
    </lineage>
</organism>
<dbReference type="Pfam" id="PF00875">
    <property type="entry name" value="DNA_photolyase"/>
    <property type="match status" value="1"/>
</dbReference>
<dbReference type="InterPro" id="IPR002081">
    <property type="entry name" value="Cryptochrome/DNA_photolyase_1"/>
</dbReference>
<dbReference type="InterPro" id="IPR005101">
    <property type="entry name" value="Cryptochr/Photolyase_FAD-bd"/>
</dbReference>
<dbReference type="Gene3D" id="1.25.40.80">
    <property type="match status" value="1"/>
</dbReference>
<gene>
    <name evidence="8" type="primary">phrA</name>
    <name evidence="8" type="ORF">GCM10007420_05710</name>
</gene>
<evidence type="ECO:0000259" key="7">
    <source>
        <dbReference type="PROSITE" id="PS51645"/>
    </source>
</evidence>
<accession>A0ABQ1XFI3</accession>